<dbReference type="Pfam" id="PF24994">
    <property type="entry name" value="GIL1_IRKI_C"/>
    <property type="match status" value="1"/>
</dbReference>
<evidence type="ECO:0000256" key="1">
    <source>
        <dbReference type="SAM" id="Coils"/>
    </source>
</evidence>
<reference evidence="5 6" key="1">
    <citation type="submission" date="2023-12" db="EMBL/GenBank/DDBJ databases">
        <title>A high-quality genome assembly for Dillenia turbinata (Dilleniales).</title>
        <authorList>
            <person name="Chanderbali A."/>
        </authorList>
    </citation>
    <scope>NUCLEOTIDE SEQUENCE [LARGE SCALE GENOMIC DNA]</scope>
    <source>
        <strain evidence="5">LSX21</strain>
        <tissue evidence="5">Leaf</tissue>
    </source>
</reference>
<evidence type="ECO:0000256" key="2">
    <source>
        <dbReference type="SAM" id="MobiDB-lite"/>
    </source>
</evidence>
<keyword evidence="1" id="KW-0175">Coiled coil</keyword>
<name>A0AAN8VH49_9MAGN</name>
<feature type="compositionally biased region" description="Basic and acidic residues" evidence="2">
    <location>
        <begin position="469"/>
        <end position="485"/>
    </location>
</feature>
<evidence type="ECO:0000313" key="5">
    <source>
        <dbReference type="EMBL" id="KAK6934105.1"/>
    </source>
</evidence>
<protein>
    <recommendedName>
        <fullName evidence="7">DUF641 domain-containing protein</fullName>
    </recommendedName>
</protein>
<feature type="domain" description="DUF641" evidence="3">
    <location>
        <begin position="86"/>
        <end position="208"/>
    </location>
</feature>
<dbReference type="InterPro" id="IPR056813">
    <property type="entry name" value="GIL1_IRKI_C"/>
</dbReference>
<evidence type="ECO:0000259" key="4">
    <source>
        <dbReference type="Pfam" id="PF24994"/>
    </source>
</evidence>
<proteinExistence type="predicted"/>
<dbReference type="InterPro" id="IPR006943">
    <property type="entry name" value="DUF641_pln"/>
</dbReference>
<dbReference type="GO" id="GO:0009959">
    <property type="term" value="P:negative gravitropism"/>
    <property type="evidence" value="ECO:0007669"/>
    <property type="project" value="InterPro"/>
</dbReference>
<dbReference type="PANTHER" id="PTHR31161">
    <property type="entry name" value="PROTEIN GRAVITROPIC IN THE LIGHT 1"/>
    <property type="match status" value="1"/>
</dbReference>
<evidence type="ECO:0000313" key="6">
    <source>
        <dbReference type="Proteomes" id="UP001370490"/>
    </source>
</evidence>
<dbReference type="EMBL" id="JBAMMX010000008">
    <property type="protein sequence ID" value="KAK6934105.1"/>
    <property type="molecule type" value="Genomic_DNA"/>
</dbReference>
<feature type="region of interest" description="Disordered" evidence="2">
    <location>
        <begin position="465"/>
        <end position="491"/>
    </location>
</feature>
<accession>A0AAN8VH49</accession>
<feature type="coiled-coil region" evidence="1">
    <location>
        <begin position="161"/>
        <end position="209"/>
    </location>
</feature>
<evidence type="ECO:0000259" key="3">
    <source>
        <dbReference type="Pfam" id="PF04859"/>
    </source>
</evidence>
<comment type="caution">
    <text evidence="5">The sequence shown here is derived from an EMBL/GenBank/DDBJ whole genome shotgun (WGS) entry which is preliminary data.</text>
</comment>
<gene>
    <name evidence="5" type="ORF">RJ641_034260</name>
</gene>
<keyword evidence="6" id="KW-1185">Reference proteome</keyword>
<dbReference type="GO" id="GO:0009639">
    <property type="term" value="P:response to red or far red light"/>
    <property type="evidence" value="ECO:0007669"/>
    <property type="project" value="InterPro"/>
</dbReference>
<dbReference type="Proteomes" id="UP001370490">
    <property type="component" value="Unassembled WGS sequence"/>
</dbReference>
<feature type="domain" description="GIL1/IRKI C-terminal" evidence="4">
    <location>
        <begin position="409"/>
        <end position="461"/>
    </location>
</feature>
<organism evidence="5 6">
    <name type="scientific">Dillenia turbinata</name>
    <dbReference type="NCBI Taxonomy" id="194707"/>
    <lineage>
        <taxon>Eukaryota</taxon>
        <taxon>Viridiplantae</taxon>
        <taxon>Streptophyta</taxon>
        <taxon>Embryophyta</taxon>
        <taxon>Tracheophyta</taxon>
        <taxon>Spermatophyta</taxon>
        <taxon>Magnoliopsida</taxon>
        <taxon>eudicotyledons</taxon>
        <taxon>Gunneridae</taxon>
        <taxon>Pentapetalae</taxon>
        <taxon>Dilleniales</taxon>
        <taxon>Dilleniaceae</taxon>
        <taxon>Dillenia</taxon>
    </lineage>
</organism>
<evidence type="ECO:0008006" key="7">
    <source>
        <dbReference type="Google" id="ProtNLM"/>
    </source>
</evidence>
<sequence>MDRVLSVQLQRDLFHKIDSVRRMAVTPSKSRLARTFAKVLHIRAVTGVAPAEGIKKIKPQEKVKDDLVTGPLTHSFDDEDEKYQDRLAMEALLAKVFASISTVKAAYAELQNAQFPYDSEGIQSADELVISELKNLSELKQCYLKKQFDFSPETALPMAEIKEQKSVMRTYETMVKKLESQMKRKDTQVAFLREKLEESKKHNRSLEKVLNSSGPLSVLDNLYFSGLNPSHFITVLRHTVKSIRSFVQLMVKGMESAGWDIDAAVNSIVKDVVYLKPEHKCFALESFVCREMFDGFHIPNFSLLTESLPETKKREWLFFDRFSELKSIKTKQYLASRPKSTFAKYCRAKYLHLVHPKMESSFFGNLNQRDLVNSGQFPETLFFSGFSEMAKRIWLLHCLAFSFEPEASIFQVSKWCRFSEVYMECMNEDVFFSGPESKPRVAFTVVPGFRIGKTVIQCRVYLSQPPSRTSEDHPTAKMEDRRHQDPQASWV</sequence>
<dbReference type="Pfam" id="PF04859">
    <property type="entry name" value="DUF641"/>
    <property type="match status" value="1"/>
</dbReference>
<dbReference type="AlphaFoldDB" id="A0AAN8VH49"/>
<dbReference type="InterPro" id="IPR040225">
    <property type="entry name" value="GIL1-like"/>
</dbReference>